<dbReference type="AlphaFoldDB" id="A0A3E5HZU6"/>
<dbReference type="Proteomes" id="UP000319026">
    <property type="component" value="Unassembled WGS sequence"/>
</dbReference>
<comment type="caution">
    <text evidence="1">The sequence shown here is derived from an EMBL/GenBank/DDBJ whole genome shotgun (WGS) entry which is preliminary data.</text>
</comment>
<proteinExistence type="predicted"/>
<evidence type="ECO:0000313" key="5">
    <source>
        <dbReference type="Proteomes" id="UP000319026"/>
    </source>
</evidence>
<reference evidence="1 6" key="1">
    <citation type="journal article" date="2019" name="Nat. Med.">
        <title>A library of human gut bacterial isolates paired with longitudinal multiomics data enables mechanistic microbiome research.</title>
        <authorList>
            <person name="Poyet M."/>
            <person name="Groussin M."/>
            <person name="Gibbons S.M."/>
            <person name="Avila-Pacheco J."/>
            <person name="Jiang X."/>
            <person name="Kearney S.M."/>
            <person name="Perrotta A.R."/>
            <person name="Berdy B."/>
            <person name="Zhao S."/>
            <person name="Lieberman T.D."/>
            <person name="Swanson P.K."/>
            <person name="Smith M."/>
            <person name="Roesemann S."/>
            <person name="Alexander J.E."/>
            <person name="Rich S.A."/>
            <person name="Livny J."/>
            <person name="Vlamakis H."/>
            <person name="Clish C."/>
            <person name="Bullock K."/>
            <person name="Deik A."/>
            <person name="Scott J."/>
            <person name="Pierce K.A."/>
            <person name="Xavier R.J."/>
            <person name="Alm E.J."/>
        </authorList>
    </citation>
    <scope>NUCLEOTIDE SEQUENCE [LARGE SCALE GENOMIC DNA]</scope>
    <source>
        <strain evidence="1 6">BIOML-A1</strain>
    </source>
</reference>
<protein>
    <submittedName>
        <fullName evidence="1">Uncharacterized protein</fullName>
    </submittedName>
</protein>
<evidence type="ECO:0000313" key="1">
    <source>
        <dbReference type="EMBL" id="KAA5205703.1"/>
    </source>
</evidence>
<accession>A0A3E5HZU6</accession>
<sequence length="55" mass="6144">MASVRVEATFCLGWKARLSSAPNLTFPHVHRLSGPMKRISTKKGRSCQLPPFTVF</sequence>
<dbReference type="EMBL" id="VOHT01000008">
    <property type="protein sequence ID" value="TWV46641.1"/>
    <property type="molecule type" value="Genomic_DNA"/>
</dbReference>
<dbReference type="EMBL" id="VOHV01000008">
    <property type="protein sequence ID" value="TWV39788.1"/>
    <property type="molecule type" value="Genomic_DNA"/>
</dbReference>
<organism evidence="1 6">
    <name type="scientific">Bacteroides fragilis</name>
    <dbReference type="NCBI Taxonomy" id="817"/>
    <lineage>
        <taxon>Bacteria</taxon>
        <taxon>Pseudomonadati</taxon>
        <taxon>Bacteroidota</taxon>
        <taxon>Bacteroidia</taxon>
        <taxon>Bacteroidales</taxon>
        <taxon>Bacteroidaceae</taxon>
        <taxon>Bacteroides</taxon>
    </lineage>
</organism>
<reference evidence="2 4" key="2">
    <citation type="submission" date="2019-07" db="EMBL/GenBank/DDBJ databases">
        <title>Genome sequencing of Bacteroides fragilis.</title>
        <authorList>
            <person name="Galasyn E.V."/>
            <person name="Ruoff K.L."/>
            <person name="Price C.E."/>
            <person name="Valls R.A."/>
            <person name="O'Toole G.A."/>
        </authorList>
    </citation>
    <scope>NUCLEOTIDE SEQUENCE [LARGE SCALE GENOMIC DNA]</scope>
    <source>
        <strain evidence="2 4">AD135F_1B</strain>
    </source>
</reference>
<evidence type="ECO:0000313" key="2">
    <source>
        <dbReference type="EMBL" id="TWV39788.1"/>
    </source>
</evidence>
<reference evidence="3 5" key="3">
    <citation type="submission" date="2019-07" db="EMBL/GenBank/DDBJ databases">
        <title>Genome Sequencing of Bacteroides fragilis.</title>
        <authorList>
            <person name="Pinto K.M."/>
            <person name="Ruoff K.L."/>
            <person name="Price C.E."/>
            <person name="Valls R.A."/>
            <person name="O'Toole G.A."/>
        </authorList>
    </citation>
    <scope>NUCLEOTIDE SEQUENCE [LARGE SCALE GENOMIC DNA]</scope>
    <source>
        <strain evidence="3 5">AD135F_3B</strain>
    </source>
</reference>
<dbReference type="EMBL" id="VWAQ01000016">
    <property type="protein sequence ID" value="KAA5205703.1"/>
    <property type="molecule type" value="Genomic_DNA"/>
</dbReference>
<dbReference type="Proteomes" id="UP000429838">
    <property type="component" value="Unassembled WGS sequence"/>
</dbReference>
<evidence type="ECO:0000313" key="6">
    <source>
        <dbReference type="Proteomes" id="UP000429838"/>
    </source>
</evidence>
<evidence type="ECO:0000313" key="3">
    <source>
        <dbReference type="EMBL" id="TWV46641.1"/>
    </source>
</evidence>
<dbReference type="Proteomes" id="UP000315444">
    <property type="component" value="Unassembled WGS sequence"/>
</dbReference>
<gene>
    <name evidence="1" type="ORF">F2Z25_17715</name>
    <name evidence="3" type="ORF">FSA03_17340</name>
    <name evidence="2" type="ORF">FSA06_18330</name>
</gene>
<evidence type="ECO:0000313" key="4">
    <source>
        <dbReference type="Proteomes" id="UP000315444"/>
    </source>
</evidence>
<name>A0A3E5HZU6_BACFG</name>